<feature type="repeat" description="LDL-receptor class B" evidence="1">
    <location>
        <begin position="1"/>
        <end position="43"/>
    </location>
</feature>
<dbReference type="SUPFAM" id="SSF63825">
    <property type="entry name" value="YWTD domain"/>
    <property type="match status" value="1"/>
</dbReference>
<evidence type="ECO:0000256" key="1">
    <source>
        <dbReference type="PROSITE-ProRule" id="PRU00461"/>
    </source>
</evidence>
<organism evidence="2 3">
    <name type="scientific">Xenoophorus captivus</name>
    <dbReference type="NCBI Taxonomy" id="1517983"/>
    <lineage>
        <taxon>Eukaryota</taxon>
        <taxon>Metazoa</taxon>
        <taxon>Chordata</taxon>
        <taxon>Craniata</taxon>
        <taxon>Vertebrata</taxon>
        <taxon>Euteleostomi</taxon>
        <taxon>Actinopterygii</taxon>
        <taxon>Neopterygii</taxon>
        <taxon>Teleostei</taxon>
        <taxon>Neoteleostei</taxon>
        <taxon>Acanthomorphata</taxon>
        <taxon>Ovalentaria</taxon>
        <taxon>Atherinomorphae</taxon>
        <taxon>Cyprinodontiformes</taxon>
        <taxon>Goodeidae</taxon>
        <taxon>Xenoophorus</taxon>
    </lineage>
</organism>
<sequence>YLYWSDWGENPHIGRIGMDGTDRKIIIEDKITWPNGLTLDFVNDRIYWADAREDYIEFAIRMS</sequence>
<protein>
    <submittedName>
        <fullName evidence="2">Uncharacterized protein</fullName>
    </submittedName>
</protein>
<proteinExistence type="predicted"/>
<keyword evidence="3" id="KW-1185">Reference proteome</keyword>
<reference evidence="2 3" key="1">
    <citation type="submission" date="2021-06" db="EMBL/GenBank/DDBJ databases">
        <authorList>
            <person name="Palmer J.M."/>
        </authorList>
    </citation>
    <scope>NUCLEOTIDE SEQUENCE [LARGE SCALE GENOMIC DNA]</scope>
    <source>
        <strain evidence="2 3">XC_2019</strain>
        <tissue evidence="2">Muscle</tissue>
    </source>
</reference>
<dbReference type="SMART" id="SM00135">
    <property type="entry name" value="LY"/>
    <property type="match status" value="1"/>
</dbReference>
<dbReference type="Proteomes" id="UP001434883">
    <property type="component" value="Unassembled WGS sequence"/>
</dbReference>
<dbReference type="PANTHER" id="PTHR46513">
    <property type="entry name" value="VITELLOGENIN RECEPTOR-LIKE PROTEIN-RELATED-RELATED"/>
    <property type="match status" value="1"/>
</dbReference>
<name>A0ABV0RGG0_9TELE</name>
<dbReference type="InterPro" id="IPR011042">
    <property type="entry name" value="6-blade_b-propeller_TolB-like"/>
</dbReference>
<dbReference type="PROSITE" id="PS51120">
    <property type="entry name" value="LDLRB"/>
    <property type="match status" value="1"/>
</dbReference>
<dbReference type="Pfam" id="PF00058">
    <property type="entry name" value="Ldl_recept_b"/>
    <property type="match status" value="1"/>
</dbReference>
<feature type="non-terminal residue" evidence="2">
    <location>
        <position position="1"/>
    </location>
</feature>
<evidence type="ECO:0000313" key="2">
    <source>
        <dbReference type="EMBL" id="MEQ2206787.1"/>
    </source>
</evidence>
<evidence type="ECO:0000313" key="3">
    <source>
        <dbReference type="Proteomes" id="UP001434883"/>
    </source>
</evidence>
<gene>
    <name evidence="2" type="ORF">XENOCAPTIV_002907</name>
</gene>
<dbReference type="InterPro" id="IPR000033">
    <property type="entry name" value="LDLR_classB_rpt"/>
</dbReference>
<dbReference type="Gene3D" id="2.120.10.30">
    <property type="entry name" value="TolB, C-terminal domain"/>
    <property type="match status" value="1"/>
</dbReference>
<dbReference type="InterPro" id="IPR050778">
    <property type="entry name" value="Cueball_EGF_LRP_Nidogen"/>
</dbReference>
<comment type="caution">
    <text evidence="2">The sequence shown here is derived from an EMBL/GenBank/DDBJ whole genome shotgun (WGS) entry which is preliminary data.</text>
</comment>
<dbReference type="PANTHER" id="PTHR46513:SF37">
    <property type="entry name" value="LDL RECEPTOR RELATED PROTEIN 1-RELATED"/>
    <property type="match status" value="1"/>
</dbReference>
<dbReference type="EMBL" id="JAHRIN010043307">
    <property type="protein sequence ID" value="MEQ2206787.1"/>
    <property type="molecule type" value="Genomic_DNA"/>
</dbReference>
<accession>A0ABV0RGG0</accession>